<evidence type="ECO:0000259" key="1">
    <source>
        <dbReference type="Pfam" id="PF13456"/>
    </source>
</evidence>
<evidence type="ECO:0000313" key="2">
    <source>
        <dbReference type="EMBL" id="KAK2652489.1"/>
    </source>
</evidence>
<protein>
    <recommendedName>
        <fullName evidence="1">RNase H type-1 domain-containing protein</fullName>
    </recommendedName>
</protein>
<comment type="caution">
    <text evidence="2">The sequence shown here is derived from an EMBL/GenBank/DDBJ whole genome shotgun (WGS) entry which is preliminary data.</text>
</comment>
<dbReference type="InterPro" id="IPR044730">
    <property type="entry name" value="RNase_H-like_dom_plant"/>
</dbReference>
<dbReference type="PANTHER" id="PTHR47074:SF11">
    <property type="entry name" value="REVERSE TRANSCRIPTASE-LIKE PROTEIN"/>
    <property type="match status" value="1"/>
</dbReference>
<dbReference type="EMBL" id="JANJYI010000004">
    <property type="protein sequence ID" value="KAK2652489.1"/>
    <property type="molecule type" value="Genomic_DNA"/>
</dbReference>
<dbReference type="Proteomes" id="UP001280121">
    <property type="component" value="Unassembled WGS sequence"/>
</dbReference>
<gene>
    <name evidence="2" type="ORF">Ddye_012345</name>
</gene>
<dbReference type="GO" id="GO:0003676">
    <property type="term" value="F:nucleic acid binding"/>
    <property type="evidence" value="ECO:0007669"/>
    <property type="project" value="InterPro"/>
</dbReference>
<dbReference type="InterPro" id="IPR052929">
    <property type="entry name" value="RNase_H-like_EbsB-rel"/>
</dbReference>
<keyword evidence="3" id="KW-1185">Reference proteome</keyword>
<reference evidence="2" key="1">
    <citation type="journal article" date="2023" name="Plant J.">
        <title>Genome sequences and population genomics provide insights into the demographic history, inbreeding, and mutation load of two 'living fossil' tree species of Dipteronia.</title>
        <authorList>
            <person name="Feng Y."/>
            <person name="Comes H.P."/>
            <person name="Chen J."/>
            <person name="Zhu S."/>
            <person name="Lu R."/>
            <person name="Zhang X."/>
            <person name="Li P."/>
            <person name="Qiu J."/>
            <person name="Olsen K.M."/>
            <person name="Qiu Y."/>
        </authorList>
    </citation>
    <scope>NUCLEOTIDE SEQUENCE</scope>
    <source>
        <strain evidence="2">KIB01</strain>
    </source>
</reference>
<organism evidence="2 3">
    <name type="scientific">Dipteronia dyeriana</name>
    <dbReference type="NCBI Taxonomy" id="168575"/>
    <lineage>
        <taxon>Eukaryota</taxon>
        <taxon>Viridiplantae</taxon>
        <taxon>Streptophyta</taxon>
        <taxon>Embryophyta</taxon>
        <taxon>Tracheophyta</taxon>
        <taxon>Spermatophyta</taxon>
        <taxon>Magnoliopsida</taxon>
        <taxon>eudicotyledons</taxon>
        <taxon>Gunneridae</taxon>
        <taxon>Pentapetalae</taxon>
        <taxon>rosids</taxon>
        <taxon>malvids</taxon>
        <taxon>Sapindales</taxon>
        <taxon>Sapindaceae</taxon>
        <taxon>Hippocastanoideae</taxon>
        <taxon>Acereae</taxon>
        <taxon>Dipteronia</taxon>
    </lineage>
</organism>
<dbReference type="Pfam" id="PF13456">
    <property type="entry name" value="RVT_3"/>
    <property type="match status" value="1"/>
</dbReference>
<proteinExistence type="predicted"/>
<accession>A0AAD9X473</accession>
<dbReference type="AlphaFoldDB" id="A0AAD9X473"/>
<dbReference type="InterPro" id="IPR002156">
    <property type="entry name" value="RNaseH_domain"/>
</dbReference>
<evidence type="ECO:0000313" key="3">
    <source>
        <dbReference type="Proteomes" id="UP001280121"/>
    </source>
</evidence>
<dbReference type="CDD" id="cd06222">
    <property type="entry name" value="RNase_H_like"/>
    <property type="match status" value="1"/>
</dbReference>
<dbReference type="GO" id="GO:0004523">
    <property type="term" value="F:RNA-DNA hybrid ribonuclease activity"/>
    <property type="evidence" value="ECO:0007669"/>
    <property type="project" value="InterPro"/>
</dbReference>
<name>A0AAD9X473_9ROSI</name>
<feature type="domain" description="RNase H type-1" evidence="1">
    <location>
        <begin position="2"/>
        <end position="89"/>
    </location>
</feature>
<sequence>MDTFFSPQLAETPSILHGIRFVIEFGLFHVIIESDAKQAVDLINLGKASSTDVGTVIDNILFLIKRFPISIAFARRNANYVSCSLAKFALFMFEDQFLLEICHPSVDGLIFADCNG</sequence>
<dbReference type="PANTHER" id="PTHR47074">
    <property type="entry name" value="BNAC02G40300D PROTEIN"/>
    <property type="match status" value="1"/>
</dbReference>